<dbReference type="Proteomes" id="UP000275078">
    <property type="component" value="Unassembled WGS sequence"/>
</dbReference>
<keyword evidence="2" id="KW-1185">Reference proteome</keyword>
<evidence type="ECO:0000313" key="1">
    <source>
        <dbReference type="EMBL" id="RPA73810.1"/>
    </source>
</evidence>
<gene>
    <name evidence="1" type="ORF">BJ508DRAFT_313448</name>
</gene>
<dbReference type="AlphaFoldDB" id="A0A3N4HPR2"/>
<reference evidence="1 2" key="1">
    <citation type="journal article" date="2018" name="Nat. Ecol. Evol.">
        <title>Pezizomycetes genomes reveal the molecular basis of ectomycorrhizal truffle lifestyle.</title>
        <authorList>
            <person name="Murat C."/>
            <person name="Payen T."/>
            <person name="Noel B."/>
            <person name="Kuo A."/>
            <person name="Morin E."/>
            <person name="Chen J."/>
            <person name="Kohler A."/>
            <person name="Krizsan K."/>
            <person name="Balestrini R."/>
            <person name="Da Silva C."/>
            <person name="Montanini B."/>
            <person name="Hainaut M."/>
            <person name="Levati E."/>
            <person name="Barry K.W."/>
            <person name="Belfiori B."/>
            <person name="Cichocki N."/>
            <person name="Clum A."/>
            <person name="Dockter R.B."/>
            <person name="Fauchery L."/>
            <person name="Guy J."/>
            <person name="Iotti M."/>
            <person name="Le Tacon F."/>
            <person name="Lindquist E.A."/>
            <person name="Lipzen A."/>
            <person name="Malagnac F."/>
            <person name="Mello A."/>
            <person name="Molinier V."/>
            <person name="Miyauchi S."/>
            <person name="Poulain J."/>
            <person name="Riccioni C."/>
            <person name="Rubini A."/>
            <person name="Sitrit Y."/>
            <person name="Splivallo R."/>
            <person name="Traeger S."/>
            <person name="Wang M."/>
            <person name="Zifcakova L."/>
            <person name="Wipf D."/>
            <person name="Zambonelli A."/>
            <person name="Paolocci F."/>
            <person name="Nowrousian M."/>
            <person name="Ottonello S."/>
            <person name="Baldrian P."/>
            <person name="Spatafora J.W."/>
            <person name="Henrissat B."/>
            <person name="Nagy L.G."/>
            <person name="Aury J.M."/>
            <person name="Wincker P."/>
            <person name="Grigoriev I.V."/>
            <person name="Bonfante P."/>
            <person name="Martin F.M."/>
        </authorList>
    </citation>
    <scope>NUCLEOTIDE SEQUENCE [LARGE SCALE GENOMIC DNA]</scope>
    <source>
        <strain evidence="1 2">RN42</strain>
    </source>
</reference>
<name>A0A3N4HPR2_ASCIM</name>
<organism evidence="1 2">
    <name type="scientific">Ascobolus immersus RN42</name>
    <dbReference type="NCBI Taxonomy" id="1160509"/>
    <lineage>
        <taxon>Eukaryota</taxon>
        <taxon>Fungi</taxon>
        <taxon>Dikarya</taxon>
        <taxon>Ascomycota</taxon>
        <taxon>Pezizomycotina</taxon>
        <taxon>Pezizomycetes</taxon>
        <taxon>Pezizales</taxon>
        <taxon>Ascobolaceae</taxon>
        <taxon>Ascobolus</taxon>
    </lineage>
</organism>
<evidence type="ECO:0000313" key="2">
    <source>
        <dbReference type="Proteomes" id="UP000275078"/>
    </source>
</evidence>
<sequence length="330" mass="36725">MLDGPDLLTFAAAAGAIATSQQAVSMTNVGTTGATHVRAFVVGSSVGEDVLKGCLDLASLHKKPPVHRATQCLLNLPGTSSPLNFDWLYYPYSLPSMSSHYFRASLIQPNKGGRFFDYFAASPRHPSGSYVRYTCSCCFCRFSREIAQCASGFAGCRRSRCADCEDYCEEVQCGVRGNCQQPREIPLLQLTVEFDVSYESDGTRKWYCYNKKQIHNKLIQALSVTQHHMIIHHTVIITMQNIHGYLQQLLIGCIARHKKSPTTSPARDAYELLTDFPTYSSNHYFTALRSSISERAPPSINAYYLCRCYSCAMSKDCRAFKCPDGCDSVS</sequence>
<accession>A0A3N4HPR2</accession>
<protein>
    <submittedName>
        <fullName evidence="1">Uncharacterized protein</fullName>
    </submittedName>
</protein>
<proteinExistence type="predicted"/>
<dbReference type="EMBL" id="ML119810">
    <property type="protein sequence ID" value="RPA73810.1"/>
    <property type="molecule type" value="Genomic_DNA"/>
</dbReference>